<protein>
    <submittedName>
        <fullName evidence="2">Uncharacterized protein</fullName>
    </submittedName>
</protein>
<reference evidence="2" key="1">
    <citation type="journal article" date="2015" name="Nature">
        <title>Complex archaea that bridge the gap between prokaryotes and eukaryotes.</title>
        <authorList>
            <person name="Spang A."/>
            <person name="Saw J.H."/>
            <person name="Jorgensen S.L."/>
            <person name="Zaremba-Niedzwiedzka K."/>
            <person name="Martijn J."/>
            <person name="Lind A.E."/>
            <person name="van Eijk R."/>
            <person name="Schleper C."/>
            <person name="Guy L."/>
            <person name="Ettema T.J."/>
        </authorList>
    </citation>
    <scope>NUCLEOTIDE SEQUENCE</scope>
</reference>
<keyword evidence="1" id="KW-0812">Transmembrane</keyword>
<dbReference type="AlphaFoldDB" id="A0A0F9KJ87"/>
<comment type="caution">
    <text evidence="2">The sequence shown here is derived from an EMBL/GenBank/DDBJ whole genome shotgun (WGS) entry which is preliminary data.</text>
</comment>
<organism evidence="2">
    <name type="scientific">marine sediment metagenome</name>
    <dbReference type="NCBI Taxonomy" id="412755"/>
    <lineage>
        <taxon>unclassified sequences</taxon>
        <taxon>metagenomes</taxon>
        <taxon>ecological metagenomes</taxon>
    </lineage>
</organism>
<evidence type="ECO:0000313" key="2">
    <source>
        <dbReference type="EMBL" id="KKM22223.1"/>
    </source>
</evidence>
<feature type="transmembrane region" description="Helical" evidence="1">
    <location>
        <begin position="38"/>
        <end position="56"/>
    </location>
</feature>
<sequence length="127" mass="14784">MEIKGTADDKEAKRLNDLRNSLILHYHQDANFYERRTYIAFFVISGIGLYSCLDLYKNLKYLDHLILLTIATSLFVMTLALSIVSNELARSKSLNKADYFQTLSEKDRKRPRKYIKWENGLKLSIGC</sequence>
<feature type="non-terminal residue" evidence="2">
    <location>
        <position position="127"/>
    </location>
</feature>
<feature type="transmembrane region" description="Helical" evidence="1">
    <location>
        <begin position="62"/>
        <end position="84"/>
    </location>
</feature>
<dbReference type="EMBL" id="LAZR01013382">
    <property type="protein sequence ID" value="KKM22223.1"/>
    <property type="molecule type" value="Genomic_DNA"/>
</dbReference>
<gene>
    <name evidence="2" type="ORF">LCGC14_1627580</name>
</gene>
<keyword evidence="1" id="KW-0472">Membrane</keyword>
<accession>A0A0F9KJ87</accession>
<name>A0A0F9KJ87_9ZZZZ</name>
<keyword evidence="1" id="KW-1133">Transmembrane helix</keyword>
<proteinExistence type="predicted"/>
<evidence type="ECO:0000256" key="1">
    <source>
        <dbReference type="SAM" id="Phobius"/>
    </source>
</evidence>